<name>A0A858U2A8_9MOLU</name>
<protein>
    <submittedName>
        <fullName evidence="6">Cytidine deaminase</fullName>
        <ecNumber evidence="6">3.5.4.5</ecNumber>
    </submittedName>
</protein>
<dbReference type="GO" id="GO:0055086">
    <property type="term" value="P:nucleobase-containing small molecule metabolic process"/>
    <property type="evidence" value="ECO:0007669"/>
    <property type="project" value="UniProtKB-ARBA"/>
</dbReference>
<dbReference type="NCBIfam" id="NF004064">
    <property type="entry name" value="PRK05578.1"/>
    <property type="match status" value="1"/>
</dbReference>
<dbReference type="RefSeq" id="WP_169580433.1">
    <property type="nucleotide sequence ID" value="NZ_CP051480.1"/>
</dbReference>
<accession>A0A858U2A8</accession>
<dbReference type="SUPFAM" id="SSF53927">
    <property type="entry name" value="Cytidine deaminase-like"/>
    <property type="match status" value="1"/>
</dbReference>
<evidence type="ECO:0000256" key="1">
    <source>
        <dbReference type="ARBA" id="ARBA00006576"/>
    </source>
</evidence>
<dbReference type="GO" id="GO:0008270">
    <property type="term" value="F:zinc ion binding"/>
    <property type="evidence" value="ECO:0007669"/>
    <property type="project" value="InterPro"/>
</dbReference>
<dbReference type="InterPro" id="IPR016192">
    <property type="entry name" value="APOBEC/CMP_deaminase_Zn-bd"/>
</dbReference>
<dbReference type="GO" id="GO:0072527">
    <property type="term" value="P:pyrimidine-containing compound metabolic process"/>
    <property type="evidence" value="ECO:0007669"/>
    <property type="project" value="UniProtKB-ARBA"/>
</dbReference>
<dbReference type="InterPro" id="IPR016193">
    <property type="entry name" value="Cytidine_deaminase-like"/>
</dbReference>
<dbReference type="GO" id="GO:0042802">
    <property type="term" value="F:identical protein binding"/>
    <property type="evidence" value="ECO:0007669"/>
    <property type="project" value="UniProtKB-ARBA"/>
</dbReference>
<feature type="domain" description="CMP/dCMP-type deaminase" evidence="5">
    <location>
        <begin position="1"/>
        <end position="128"/>
    </location>
</feature>
<evidence type="ECO:0000256" key="2">
    <source>
        <dbReference type="ARBA" id="ARBA00022723"/>
    </source>
</evidence>
<dbReference type="EC" id="3.5.4.5" evidence="6"/>
<dbReference type="PROSITE" id="PS51747">
    <property type="entry name" value="CYT_DCMP_DEAMINASES_2"/>
    <property type="match status" value="1"/>
</dbReference>
<keyword evidence="3 6" id="KW-0378">Hydrolase</keyword>
<dbReference type="KEGG" id="mphn:HGG64_02795"/>
<dbReference type="InterPro" id="IPR050202">
    <property type="entry name" value="Cyt/Deoxycyt_deaminase"/>
</dbReference>
<gene>
    <name evidence="6" type="ORF">HGG64_02795</name>
</gene>
<dbReference type="AlphaFoldDB" id="A0A858U2A8"/>
<evidence type="ECO:0000256" key="4">
    <source>
        <dbReference type="ARBA" id="ARBA00022833"/>
    </source>
</evidence>
<dbReference type="CDD" id="cd01283">
    <property type="entry name" value="cytidine_deaminase"/>
    <property type="match status" value="1"/>
</dbReference>
<keyword evidence="2" id="KW-0479">Metal-binding</keyword>
<organism evidence="6 7">
    <name type="scientific">Mycoplasma phocoeninasale</name>
    <dbReference type="NCBI Taxonomy" id="2726117"/>
    <lineage>
        <taxon>Bacteria</taxon>
        <taxon>Bacillati</taxon>
        <taxon>Mycoplasmatota</taxon>
        <taxon>Mollicutes</taxon>
        <taxon>Mycoplasmataceae</taxon>
        <taxon>Mycoplasma</taxon>
    </lineage>
</organism>
<sequence>MKTIDILKDKLKYAYSPYSNVKVAALAVTEDNQEYYGVNCENAAFPSGLCAERSALFGSVANGAKVGSFKEIHVISNLNHVLFPCGACLQVIAQFLKPDGLVYLYDNELKDKRVYTLKDVFPNAIVDSSIKNH</sequence>
<dbReference type="GO" id="GO:0004126">
    <property type="term" value="F:cytidine deaminase activity"/>
    <property type="evidence" value="ECO:0007669"/>
    <property type="project" value="UniProtKB-EC"/>
</dbReference>
<dbReference type="GO" id="GO:0005829">
    <property type="term" value="C:cytosol"/>
    <property type="evidence" value="ECO:0007669"/>
    <property type="project" value="TreeGrafter"/>
</dbReference>
<dbReference type="Pfam" id="PF00383">
    <property type="entry name" value="dCMP_cyt_deam_1"/>
    <property type="match status" value="1"/>
</dbReference>
<reference evidence="6 7" key="1">
    <citation type="submission" date="2020-04" db="EMBL/GenBank/DDBJ databases">
        <title>Novel Mycoplasma species detected in Phocoena phocoena (harbor porpoise) from the USA.</title>
        <authorList>
            <person name="Volokhov D.V."/>
        </authorList>
    </citation>
    <scope>NUCLEOTIDE SEQUENCE [LARGE SCALE GENOMIC DNA]</scope>
    <source>
        <strain evidence="6 7">C264-NAS</strain>
    </source>
</reference>
<evidence type="ECO:0000313" key="6">
    <source>
        <dbReference type="EMBL" id="QJG66610.1"/>
    </source>
</evidence>
<dbReference type="PANTHER" id="PTHR11644">
    <property type="entry name" value="CYTIDINE DEAMINASE"/>
    <property type="match status" value="1"/>
</dbReference>
<dbReference type="Proteomes" id="UP000501728">
    <property type="component" value="Chromosome"/>
</dbReference>
<evidence type="ECO:0000313" key="7">
    <source>
        <dbReference type="Proteomes" id="UP000501728"/>
    </source>
</evidence>
<keyword evidence="4" id="KW-0862">Zinc</keyword>
<keyword evidence="7" id="KW-1185">Reference proteome</keyword>
<comment type="similarity">
    <text evidence="1">Belongs to the cytidine and deoxycytidylate deaminase family.</text>
</comment>
<dbReference type="InterPro" id="IPR002125">
    <property type="entry name" value="CMP_dCMP_dom"/>
</dbReference>
<dbReference type="PANTHER" id="PTHR11644:SF2">
    <property type="entry name" value="CYTIDINE DEAMINASE"/>
    <property type="match status" value="1"/>
</dbReference>
<dbReference type="PROSITE" id="PS00903">
    <property type="entry name" value="CYT_DCMP_DEAMINASES_1"/>
    <property type="match status" value="1"/>
</dbReference>
<dbReference type="Gene3D" id="3.40.140.10">
    <property type="entry name" value="Cytidine Deaminase, domain 2"/>
    <property type="match status" value="1"/>
</dbReference>
<dbReference type="EMBL" id="CP051480">
    <property type="protein sequence ID" value="QJG66610.1"/>
    <property type="molecule type" value="Genomic_DNA"/>
</dbReference>
<proteinExistence type="inferred from homology"/>
<evidence type="ECO:0000256" key="3">
    <source>
        <dbReference type="ARBA" id="ARBA00022801"/>
    </source>
</evidence>
<evidence type="ECO:0000259" key="5">
    <source>
        <dbReference type="PROSITE" id="PS51747"/>
    </source>
</evidence>